<comment type="subcellular location">
    <subcellularLocation>
        <location evidence="1">Membrane</location>
        <topology evidence="1">Multi-pass membrane protein</topology>
    </subcellularLocation>
</comment>
<dbReference type="EMBL" id="MTQA01000135">
    <property type="protein sequence ID" value="PNP76863.1"/>
    <property type="molecule type" value="Genomic_DNA"/>
</dbReference>
<keyword evidence="3 5" id="KW-1133">Transmembrane helix</keyword>
<dbReference type="InterPro" id="IPR007568">
    <property type="entry name" value="RTA1"/>
</dbReference>
<proteinExistence type="predicted"/>
<keyword evidence="7" id="KW-1185">Reference proteome</keyword>
<evidence type="ECO:0000256" key="5">
    <source>
        <dbReference type="SAM" id="Phobius"/>
    </source>
</evidence>
<gene>
    <name evidence="6" type="ORF">FNYG_09753</name>
</gene>
<dbReference type="OrthoDB" id="4521223at2759"/>
<sequence>MQPTSPVALNGTQAPDMPFFCLQNPEAGACVDDTGYYLYRIDLAPNAAFLAIFTASLIGFIVTWAFTRRGTAFNVAMILDLLCEIIGYSGRIASWYNRFDMNAFLTQICCLTTGQPLWLRVSIFAYAGLCQRLDQRTHGYLQNTILDLQVIALFIPCDVVSLVLQALGGGMASVASQQYKSADLGTNIMIAGLAFQVATILAFIACSVDFAIRTIHRQRTLGEAAFDQCPEIVKVRNSRRFKAFLCALSLSAFCILWRSAFRVAELSEGWKGPLMGHQYMFVGFEGILIVVAVAALNIFHPALCMKELLEMDDGGLKGIWGFRNRKSNAMISEGSVEDSDRKTPTSEAVAV</sequence>
<dbReference type="GO" id="GO:0000324">
    <property type="term" value="C:fungal-type vacuole"/>
    <property type="evidence" value="ECO:0007669"/>
    <property type="project" value="TreeGrafter"/>
</dbReference>
<evidence type="ECO:0000313" key="6">
    <source>
        <dbReference type="EMBL" id="PNP76863.1"/>
    </source>
</evidence>
<feature type="transmembrane region" description="Helical" evidence="5">
    <location>
        <begin position="241"/>
        <end position="259"/>
    </location>
</feature>
<feature type="transmembrane region" description="Helical" evidence="5">
    <location>
        <begin position="150"/>
        <end position="168"/>
    </location>
</feature>
<name>A0A2K0W3K3_GIBNY</name>
<feature type="transmembrane region" description="Helical" evidence="5">
    <location>
        <begin position="73"/>
        <end position="92"/>
    </location>
</feature>
<feature type="transmembrane region" description="Helical" evidence="5">
    <location>
        <begin position="279"/>
        <end position="299"/>
    </location>
</feature>
<accession>A0A2K0W3K3</accession>
<reference evidence="6 7" key="1">
    <citation type="submission" date="2017-06" db="EMBL/GenBank/DDBJ databases">
        <title>Genome of Fusarium nygamai isolate CS10214.</title>
        <authorList>
            <person name="Gardiner D.M."/>
            <person name="Obanor F."/>
            <person name="Kazan K."/>
        </authorList>
    </citation>
    <scope>NUCLEOTIDE SEQUENCE [LARGE SCALE GENOMIC DNA]</scope>
    <source>
        <strain evidence="6 7">CS10214</strain>
    </source>
</reference>
<dbReference type="Proteomes" id="UP000236664">
    <property type="component" value="Unassembled WGS sequence"/>
</dbReference>
<dbReference type="STRING" id="42673.A0A2K0W3K3"/>
<organism evidence="6 7">
    <name type="scientific">Gibberella nygamai</name>
    <name type="common">Bean root rot disease fungus</name>
    <name type="synonym">Fusarium nygamai</name>
    <dbReference type="NCBI Taxonomy" id="42673"/>
    <lineage>
        <taxon>Eukaryota</taxon>
        <taxon>Fungi</taxon>
        <taxon>Dikarya</taxon>
        <taxon>Ascomycota</taxon>
        <taxon>Pezizomycotina</taxon>
        <taxon>Sordariomycetes</taxon>
        <taxon>Hypocreomycetidae</taxon>
        <taxon>Hypocreales</taxon>
        <taxon>Nectriaceae</taxon>
        <taxon>Fusarium</taxon>
        <taxon>Fusarium fujikuroi species complex</taxon>
    </lineage>
</organism>
<evidence type="ECO:0000256" key="4">
    <source>
        <dbReference type="ARBA" id="ARBA00023136"/>
    </source>
</evidence>
<protein>
    <submittedName>
        <fullName evidence="6">Uncharacterized protein</fullName>
    </submittedName>
</protein>
<dbReference type="GO" id="GO:0005886">
    <property type="term" value="C:plasma membrane"/>
    <property type="evidence" value="ECO:0007669"/>
    <property type="project" value="TreeGrafter"/>
</dbReference>
<feature type="transmembrane region" description="Helical" evidence="5">
    <location>
        <begin position="104"/>
        <end position="129"/>
    </location>
</feature>
<keyword evidence="4 5" id="KW-0472">Membrane</keyword>
<dbReference type="PANTHER" id="PTHR31465:SF7">
    <property type="entry name" value="SPHINGOID LONG-CHAIN BASE TRANSPORTER RSB1"/>
    <property type="match status" value="1"/>
</dbReference>
<evidence type="ECO:0000256" key="2">
    <source>
        <dbReference type="ARBA" id="ARBA00022692"/>
    </source>
</evidence>
<dbReference type="PANTHER" id="PTHR31465">
    <property type="entry name" value="PROTEIN RTA1-RELATED"/>
    <property type="match status" value="1"/>
</dbReference>
<evidence type="ECO:0000256" key="3">
    <source>
        <dbReference type="ARBA" id="ARBA00022989"/>
    </source>
</evidence>
<feature type="transmembrane region" description="Helical" evidence="5">
    <location>
        <begin position="47"/>
        <end position="66"/>
    </location>
</feature>
<dbReference type="AlphaFoldDB" id="A0A2K0W3K3"/>
<feature type="transmembrane region" description="Helical" evidence="5">
    <location>
        <begin position="188"/>
        <end position="212"/>
    </location>
</feature>
<dbReference type="Pfam" id="PF04479">
    <property type="entry name" value="RTA1"/>
    <property type="match status" value="1"/>
</dbReference>
<comment type="caution">
    <text evidence="6">The sequence shown here is derived from an EMBL/GenBank/DDBJ whole genome shotgun (WGS) entry which is preliminary data.</text>
</comment>
<evidence type="ECO:0000313" key="7">
    <source>
        <dbReference type="Proteomes" id="UP000236664"/>
    </source>
</evidence>
<keyword evidence="2 5" id="KW-0812">Transmembrane</keyword>
<evidence type="ECO:0000256" key="1">
    <source>
        <dbReference type="ARBA" id="ARBA00004141"/>
    </source>
</evidence>